<dbReference type="AlphaFoldDB" id="A0AAE9YT75"/>
<proteinExistence type="predicted"/>
<dbReference type="Proteomes" id="UP000032568">
    <property type="component" value="Chromosome"/>
</dbReference>
<name>A0AAE9YT75_9GAMM</name>
<keyword evidence="1" id="KW-0472">Membrane</keyword>
<dbReference type="EMBL" id="CP059735">
    <property type="protein sequence ID" value="WDE00746.1"/>
    <property type="molecule type" value="Genomic_DNA"/>
</dbReference>
<evidence type="ECO:0000256" key="1">
    <source>
        <dbReference type="SAM" id="Phobius"/>
    </source>
</evidence>
<accession>A0AAE9YT75</accession>
<dbReference type="KEGG" id="tact:SG35_008995"/>
<evidence type="ECO:0000313" key="3">
    <source>
        <dbReference type="Proteomes" id="UP000032568"/>
    </source>
</evidence>
<keyword evidence="1" id="KW-1133">Transmembrane helix</keyword>
<sequence>MMEITSEHWFALGVGILIFLWGIATLCFSRISVKHIEHEMAKAGQLPPEWDKGIGTRITMYAMVIVAKKAAAVSPVNDQLILRYARKKDWYLAVFFLGSFVVLMCVGGIAYYLYGPE</sequence>
<feature type="transmembrane region" description="Helical" evidence="1">
    <location>
        <begin position="90"/>
        <end position="114"/>
    </location>
</feature>
<evidence type="ECO:0000313" key="2">
    <source>
        <dbReference type="EMBL" id="WDE00746.1"/>
    </source>
</evidence>
<protein>
    <submittedName>
        <fullName evidence="2">Uncharacterized protein</fullName>
    </submittedName>
</protein>
<reference evidence="2 3" key="1">
    <citation type="journal article" date="2015" name="Genome Announc.">
        <title>Draft Genome Sequences of Marine Isolates of Thalassomonas viridans and Thalassomonas actiniarum.</title>
        <authorList>
            <person name="Olonade I."/>
            <person name="van Zyl L.J."/>
            <person name="Trindade M."/>
        </authorList>
    </citation>
    <scope>NUCLEOTIDE SEQUENCE [LARGE SCALE GENOMIC DNA]</scope>
    <source>
        <strain evidence="2 3">A5K-106</strain>
    </source>
</reference>
<gene>
    <name evidence="2" type="ORF">SG35_008995</name>
</gene>
<feature type="transmembrane region" description="Helical" evidence="1">
    <location>
        <begin position="12"/>
        <end position="33"/>
    </location>
</feature>
<reference evidence="2 3" key="2">
    <citation type="journal article" date="2022" name="Mar. Drugs">
        <title>Bioassay-Guided Fractionation Leads to the Detection of Cholic Acid Generated by the Rare Thalassomonas sp.</title>
        <authorList>
            <person name="Pheiffer F."/>
            <person name="Schneider Y.K."/>
            <person name="Hansen E.H."/>
            <person name="Andersen J.H."/>
            <person name="Isaksson J."/>
            <person name="Busche T."/>
            <person name="R C."/>
            <person name="Kalinowski J."/>
            <person name="Zyl L.V."/>
            <person name="Trindade M."/>
        </authorList>
    </citation>
    <scope>NUCLEOTIDE SEQUENCE [LARGE SCALE GENOMIC DNA]</scope>
    <source>
        <strain evidence="2 3">A5K-106</strain>
    </source>
</reference>
<dbReference type="RefSeq" id="WP_152646577.1">
    <property type="nucleotide sequence ID" value="NZ_CP059735.1"/>
</dbReference>
<organism evidence="2 3">
    <name type="scientific">Thalassomonas actiniarum</name>
    <dbReference type="NCBI Taxonomy" id="485447"/>
    <lineage>
        <taxon>Bacteria</taxon>
        <taxon>Pseudomonadati</taxon>
        <taxon>Pseudomonadota</taxon>
        <taxon>Gammaproteobacteria</taxon>
        <taxon>Alteromonadales</taxon>
        <taxon>Colwelliaceae</taxon>
        <taxon>Thalassomonas</taxon>
    </lineage>
</organism>
<keyword evidence="3" id="KW-1185">Reference proteome</keyword>
<keyword evidence="1" id="KW-0812">Transmembrane</keyword>